<evidence type="ECO:0008006" key="3">
    <source>
        <dbReference type="Google" id="ProtNLM"/>
    </source>
</evidence>
<dbReference type="SUPFAM" id="SSF48403">
    <property type="entry name" value="Ankyrin repeat"/>
    <property type="match status" value="1"/>
</dbReference>
<organism evidence="1 2">
    <name type="scientific">Thalassolituus maritimus</name>
    <dbReference type="NCBI Taxonomy" id="484498"/>
    <lineage>
        <taxon>Bacteria</taxon>
        <taxon>Pseudomonadati</taxon>
        <taxon>Pseudomonadota</taxon>
        <taxon>Gammaproteobacteria</taxon>
        <taxon>Oceanospirillales</taxon>
        <taxon>Oceanospirillaceae</taxon>
        <taxon>Thalassolituus</taxon>
    </lineage>
</organism>
<keyword evidence="2" id="KW-1185">Reference proteome</keyword>
<reference evidence="2" key="1">
    <citation type="submission" date="2017-01" db="EMBL/GenBank/DDBJ databases">
        <authorList>
            <person name="Varghese N."/>
            <person name="Submissions S."/>
        </authorList>
    </citation>
    <scope>NUCLEOTIDE SEQUENCE [LARGE SCALE GENOMIC DNA]</scope>
    <source>
        <strain evidence="2">DSM 24913</strain>
    </source>
</reference>
<dbReference type="Proteomes" id="UP000185639">
    <property type="component" value="Unassembled WGS sequence"/>
</dbReference>
<dbReference type="EMBL" id="FTOH01000001">
    <property type="protein sequence ID" value="SIS41908.1"/>
    <property type="molecule type" value="Genomic_DNA"/>
</dbReference>
<dbReference type="RefSeq" id="WP_076513346.1">
    <property type="nucleotide sequence ID" value="NZ_FTOH01000001.1"/>
</dbReference>
<dbReference type="STRING" id="484498.SAMN05421686_101121"/>
<dbReference type="OrthoDB" id="9975974at2"/>
<protein>
    <recommendedName>
        <fullName evidence="3">Ankyrin repeat-containing protein</fullName>
    </recommendedName>
</protein>
<dbReference type="InterPro" id="IPR036770">
    <property type="entry name" value="Ankyrin_rpt-contain_sf"/>
</dbReference>
<gene>
    <name evidence="1" type="ORF">SAMN05421686_101121</name>
</gene>
<sequence length="231" mass="26685">MSNYGIIKRYESLVNTGQLKPVRELIKADLEKSTVNSLSFSGSMNNIENLTDKTVKSLIQHLYRESETGSMYDRDIRRAKSLSKIFGKNDEERKLISLGLEFLAAVRWHEFDKMEEFLDEDFPVNFQDPRTLETAMHIATEFNNERAIKMLLETEKCDLLIKDGIGRLPVSNLLLAKGVTEELGWDVRTASEAQARERGIDFATYHRECIEEFLPHMRKSWSAFPNKFEIG</sequence>
<evidence type="ECO:0000313" key="1">
    <source>
        <dbReference type="EMBL" id="SIS41908.1"/>
    </source>
</evidence>
<proteinExistence type="predicted"/>
<dbReference type="AlphaFoldDB" id="A0A1N7IXS5"/>
<evidence type="ECO:0000313" key="2">
    <source>
        <dbReference type="Proteomes" id="UP000185639"/>
    </source>
</evidence>
<accession>A0A1N7IXS5</accession>
<dbReference type="Gene3D" id="1.25.40.20">
    <property type="entry name" value="Ankyrin repeat-containing domain"/>
    <property type="match status" value="1"/>
</dbReference>
<name>A0A1N7IXS5_9GAMM</name>